<dbReference type="GeneID" id="94553798"/>
<dbReference type="Gene3D" id="3.30.830.10">
    <property type="entry name" value="Metalloenzyme, LuxS/M16 peptidase-like"/>
    <property type="match status" value="2"/>
</dbReference>
<evidence type="ECO:0000313" key="2">
    <source>
        <dbReference type="EMBL" id="QIK52514.1"/>
    </source>
</evidence>
<dbReference type="GO" id="GO:0046872">
    <property type="term" value="F:metal ion binding"/>
    <property type="evidence" value="ECO:0007669"/>
    <property type="project" value="InterPro"/>
</dbReference>
<dbReference type="PANTHER" id="PTHR11851:SF186">
    <property type="entry name" value="INACTIVE METALLOPROTEASE YMFF-RELATED"/>
    <property type="match status" value="1"/>
</dbReference>
<evidence type="ECO:0000313" key="3">
    <source>
        <dbReference type="Proteomes" id="UP000501830"/>
    </source>
</evidence>
<feature type="domain" description="Peptidase M16 C-terminal" evidence="1">
    <location>
        <begin position="179"/>
        <end position="354"/>
    </location>
</feature>
<dbReference type="PANTHER" id="PTHR11851">
    <property type="entry name" value="METALLOPROTEASE"/>
    <property type="match status" value="1"/>
</dbReference>
<dbReference type="NCBIfam" id="NF047422">
    <property type="entry name" value="YfmF_fam"/>
    <property type="match status" value="1"/>
</dbReference>
<protein>
    <submittedName>
        <fullName evidence="2">Insulinase family protein</fullName>
    </submittedName>
</protein>
<dbReference type="RefSeq" id="WP_166063546.1">
    <property type="nucleotide sequence ID" value="NZ_CP049889.1"/>
</dbReference>
<dbReference type="InterPro" id="IPR050361">
    <property type="entry name" value="MPP/UQCRC_Complex"/>
</dbReference>
<accession>A0A6G7WJS1</accession>
<sequence>MDLQLTNGVRAHIQTTSKFKTVLIEYKFRTKYEPEIATKRTLLKNIMVTNSKKYPSQKALDNQMSWLYGASLSASTQRYGTEHVLSFRLKVINDRFIGGYDNLLEEGFAFLQEVIFNPNIEDAAFHQPTFDREKINLENYFNSLEDDKGRFATIKLNEALFEGTDQAYLGMGSETFLPNISSQSLYTTYQEMIADNAIDIYVSGDVDSERIEKAIMQQPFSTRTVTSNNKFVTLTPRSEAAHIDYVSDVSQGKLLFGFKSPAYYGEAEYYTGMVFNGLFGGFPHSKLFQNVREKESLAYSASSYLDYIRGVMIVSTGIAFEKKDQAEAIVLKQLVDMQKGDFEDYLIAQTKDMLINQYKQNDDNQSAALSKIYSNNLLAGRTISDEEWLSGIERVKREDIIELANQMALQIIFFLKGEDDKDA</sequence>
<organism evidence="2 3">
    <name type="scientific">Jeotgalibaca porci</name>
    <dbReference type="NCBI Taxonomy" id="1868793"/>
    <lineage>
        <taxon>Bacteria</taxon>
        <taxon>Bacillati</taxon>
        <taxon>Bacillota</taxon>
        <taxon>Bacilli</taxon>
        <taxon>Lactobacillales</taxon>
        <taxon>Carnobacteriaceae</taxon>
        <taxon>Jeotgalibaca</taxon>
    </lineage>
</organism>
<dbReference type="InterPro" id="IPR007863">
    <property type="entry name" value="Peptidase_M16_C"/>
</dbReference>
<reference evidence="2 3" key="1">
    <citation type="journal article" date="2017" name="Int. J. Syst. Evol. Microbiol.">
        <title>Jeotgalibaca porci sp. nov. and Jeotgalibaca arthritidis sp. nov., isolated from pigs, and emended description of the genus Jeotgalibaca.</title>
        <authorList>
            <person name="Zamora L."/>
            <person name="Perez-Sancho M."/>
            <person name="Dominguez L."/>
            <person name="Fernandez-Garayzabal J.F."/>
            <person name="Vela A.I."/>
        </authorList>
    </citation>
    <scope>NUCLEOTIDE SEQUENCE [LARGE SCALE GENOMIC DNA]</scope>
    <source>
        <strain evidence="2 3">CCUG 69148</strain>
    </source>
</reference>
<name>A0A6G7WJS1_9LACT</name>
<dbReference type="EMBL" id="CP049889">
    <property type="protein sequence ID" value="QIK52514.1"/>
    <property type="molecule type" value="Genomic_DNA"/>
</dbReference>
<gene>
    <name evidence="2" type="ORF">G7058_10915</name>
</gene>
<dbReference type="Proteomes" id="UP000501830">
    <property type="component" value="Chromosome"/>
</dbReference>
<keyword evidence="3" id="KW-1185">Reference proteome</keyword>
<dbReference type="Pfam" id="PF05193">
    <property type="entry name" value="Peptidase_M16_C"/>
    <property type="match status" value="1"/>
</dbReference>
<dbReference type="InterPro" id="IPR011249">
    <property type="entry name" value="Metalloenz_LuxS/M16"/>
</dbReference>
<evidence type="ECO:0000259" key="1">
    <source>
        <dbReference type="Pfam" id="PF05193"/>
    </source>
</evidence>
<dbReference type="KEGG" id="jpo:G7058_10915"/>
<proteinExistence type="predicted"/>
<dbReference type="AlphaFoldDB" id="A0A6G7WJS1"/>
<dbReference type="SUPFAM" id="SSF63411">
    <property type="entry name" value="LuxS/MPP-like metallohydrolase"/>
    <property type="match status" value="2"/>
</dbReference>